<gene>
    <name evidence="1" type="ORF">J7405_15575</name>
</gene>
<name>A0A8I1XS51_XANMN</name>
<dbReference type="Proteomes" id="UP000668572">
    <property type="component" value="Unassembled WGS sequence"/>
</dbReference>
<evidence type="ECO:0000313" key="2">
    <source>
        <dbReference type="Proteomes" id="UP000668572"/>
    </source>
</evidence>
<evidence type="ECO:0000313" key="1">
    <source>
        <dbReference type="EMBL" id="MBO9760944.1"/>
    </source>
</evidence>
<reference evidence="1" key="1">
    <citation type="submission" date="2021-03" db="EMBL/GenBank/DDBJ databases">
        <title>Molecular characterization of Xanthomonas species pathogenic on Araceae and the development of a triplex TaqMan assay for detection of X. phaseoli pv. dieffenbachiae.</title>
        <authorList>
            <person name="Van Der Wolf J."/>
            <person name="Krijger M."/>
            <person name="Mendes O."/>
            <person name="Brankovics B."/>
            <person name="Bonants P."/>
            <person name="Meekes E."/>
        </authorList>
    </citation>
    <scope>NUCLEOTIDE SEQUENCE</scope>
    <source>
        <strain evidence="1">NBC1264</strain>
    </source>
</reference>
<sequence length="209" mass="22139">MRRASHGDQHYGFGASFSCGVTACGQRDSVDPGVSMSPHATQKYAAMLATLLLTSQAFAADPTPELKPRAPGTAQAVGAVHTLRQIPEACARLEGVFTGNAAQPYTLSVVRSSPTCQPRARFVDFAKAAPSVASGWIFNDVIRVPSAACPSQQAVVRVWRKPVDAKPQLDGQGQSRIYLEDAKQQAAAGKIPQVPMFAAQMTVEGKACQ</sequence>
<organism evidence="1 2">
    <name type="scientific">Xanthomonas manihotis</name>
    <dbReference type="NCBI Taxonomy" id="43353"/>
    <lineage>
        <taxon>Bacteria</taxon>
        <taxon>Pseudomonadati</taxon>
        <taxon>Pseudomonadota</taxon>
        <taxon>Gammaproteobacteria</taxon>
        <taxon>Lysobacterales</taxon>
        <taxon>Lysobacteraceae</taxon>
        <taxon>Xanthomonas</taxon>
    </lineage>
</organism>
<protein>
    <submittedName>
        <fullName evidence="1">Uncharacterized protein</fullName>
    </submittedName>
</protein>
<proteinExistence type="predicted"/>
<accession>A0A8I1XS51</accession>
<dbReference type="EMBL" id="JAGHXW010000047">
    <property type="protein sequence ID" value="MBO9760944.1"/>
    <property type="molecule type" value="Genomic_DNA"/>
</dbReference>
<dbReference type="AlphaFoldDB" id="A0A8I1XS51"/>
<dbReference type="PROSITE" id="PS51257">
    <property type="entry name" value="PROKAR_LIPOPROTEIN"/>
    <property type="match status" value="1"/>
</dbReference>
<comment type="caution">
    <text evidence="1">The sequence shown here is derived from an EMBL/GenBank/DDBJ whole genome shotgun (WGS) entry which is preliminary data.</text>
</comment>